<sequence length="49" mass="5680">MRKHTRKSTVPIRHKVQHITFVNEFACGVKHIHSTCETRLVYTLCVTDG</sequence>
<organism evidence="1 2">
    <name type="scientific">Geodia barretti</name>
    <name type="common">Barrett's horny sponge</name>
    <dbReference type="NCBI Taxonomy" id="519541"/>
    <lineage>
        <taxon>Eukaryota</taxon>
        <taxon>Metazoa</taxon>
        <taxon>Porifera</taxon>
        <taxon>Demospongiae</taxon>
        <taxon>Heteroscleromorpha</taxon>
        <taxon>Tetractinellida</taxon>
        <taxon>Astrophorina</taxon>
        <taxon>Geodiidae</taxon>
        <taxon>Geodia</taxon>
    </lineage>
</organism>
<reference evidence="1" key="1">
    <citation type="submission" date="2023-03" db="EMBL/GenBank/DDBJ databases">
        <authorList>
            <person name="Steffen K."/>
            <person name="Cardenas P."/>
        </authorList>
    </citation>
    <scope>NUCLEOTIDE SEQUENCE</scope>
</reference>
<protein>
    <submittedName>
        <fullName evidence="1">Uncharacterized protein</fullName>
    </submittedName>
</protein>
<dbReference type="AlphaFoldDB" id="A0AA35S4A2"/>
<gene>
    <name evidence="1" type="ORF">GBAR_LOCUS12821</name>
</gene>
<accession>A0AA35S4A2</accession>
<comment type="caution">
    <text evidence="1">The sequence shown here is derived from an EMBL/GenBank/DDBJ whole genome shotgun (WGS) entry which is preliminary data.</text>
</comment>
<evidence type="ECO:0000313" key="1">
    <source>
        <dbReference type="EMBL" id="CAI8021651.1"/>
    </source>
</evidence>
<evidence type="ECO:0000313" key="2">
    <source>
        <dbReference type="Proteomes" id="UP001174909"/>
    </source>
</evidence>
<dbReference type="EMBL" id="CASHTH010001911">
    <property type="protein sequence ID" value="CAI8021651.1"/>
    <property type="molecule type" value="Genomic_DNA"/>
</dbReference>
<name>A0AA35S4A2_GEOBA</name>
<proteinExistence type="predicted"/>
<dbReference type="Proteomes" id="UP001174909">
    <property type="component" value="Unassembled WGS sequence"/>
</dbReference>
<keyword evidence="2" id="KW-1185">Reference proteome</keyword>